<dbReference type="GO" id="GO:0003677">
    <property type="term" value="F:DNA binding"/>
    <property type="evidence" value="ECO:0007669"/>
    <property type="project" value="UniProtKB-KW"/>
</dbReference>
<dbReference type="Gene3D" id="1.10.10.10">
    <property type="entry name" value="Winged helix-like DNA-binding domain superfamily/Winged helix DNA-binding domain"/>
    <property type="match status" value="1"/>
</dbReference>
<accession>A0A1M7XYY2</accession>
<comment type="similarity">
    <text evidence="1">Belongs to the BlaI transcriptional regulatory family.</text>
</comment>
<dbReference type="InterPro" id="IPR005650">
    <property type="entry name" value="BlaI_family"/>
</dbReference>
<dbReference type="STRING" id="1121345.SAMN02745217_00538"/>
<evidence type="ECO:0000313" key="5">
    <source>
        <dbReference type="EMBL" id="SHO44304.1"/>
    </source>
</evidence>
<dbReference type="AlphaFoldDB" id="A0A1M7XYY2"/>
<keyword evidence="2" id="KW-0805">Transcription regulation</keyword>
<sequence length="121" mass="14138">MEMNLKLHDAEYRFACIVWEYEPIQSGELAKITEQILGWKRTTTYTVLKKLCTRKILQNESSIVTSLVNQREVQQYESREVMKKNFGGSLPQFITAFLGNNSLSVKDAEEIKELIDRYKEN</sequence>
<proteinExistence type="inferred from homology"/>
<dbReference type="GO" id="GO:0045892">
    <property type="term" value="P:negative regulation of DNA-templated transcription"/>
    <property type="evidence" value="ECO:0007669"/>
    <property type="project" value="InterPro"/>
</dbReference>
<keyword evidence="4" id="KW-0804">Transcription</keyword>
<evidence type="ECO:0000256" key="4">
    <source>
        <dbReference type="ARBA" id="ARBA00023163"/>
    </source>
</evidence>
<keyword evidence="3" id="KW-0238">DNA-binding</keyword>
<dbReference type="RefSeq" id="WP_073587245.1">
    <property type="nucleotide sequence ID" value="NZ_FRFD01000003.1"/>
</dbReference>
<dbReference type="OrthoDB" id="9795583at2"/>
<dbReference type="Pfam" id="PF03965">
    <property type="entry name" value="Penicillinase_R"/>
    <property type="match status" value="1"/>
</dbReference>
<dbReference type="Proteomes" id="UP000184612">
    <property type="component" value="Unassembled WGS sequence"/>
</dbReference>
<evidence type="ECO:0000256" key="3">
    <source>
        <dbReference type="ARBA" id="ARBA00023125"/>
    </source>
</evidence>
<dbReference type="InterPro" id="IPR036390">
    <property type="entry name" value="WH_DNA-bd_sf"/>
</dbReference>
<dbReference type="EMBL" id="FRFD01000003">
    <property type="protein sequence ID" value="SHO44304.1"/>
    <property type="molecule type" value="Genomic_DNA"/>
</dbReference>
<reference evidence="5 6" key="1">
    <citation type="submission" date="2016-12" db="EMBL/GenBank/DDBJ databases">
        <authorList>
            <person name="Song W.-J."/>
            <person name="Kurnit D.M."/>
        </authorList>
    </citation>
    <scope>NUCLEOTIDE SEQUENCE [LARGE SCALE GENOMIC DNA]</scope>
    <source>
        <strain evidence="5 6">DSM 12503</strain>
    </source>
</reference>
<evidence type="ECO:0000256" key="1">
    <source>
        <dbReference type="ARBA" id="ARBA00011046"/>
    </source>
</evidence>
<dbReference type="SUPFAM" id="SSF46785">
    <property type="entry name" value="Winged helix' DNA-binding domain"/>
    <property type="match status" value="1"/>
</dbReference>
<gene>
    <name evidence="5" type="ORF">SAMN02745217_00538</name>
</gene>
<keyword evidence="6" id="KW-1185">Reference proteome</keyword>
<evidence type="ECO:0000313" key="6">
    <source>
        <dbReference type="Proteomes" id="UP000184612"/>
    </source>
</evidence>
<name>A0A1M7XYY2_9FIRM</name>
<evidence type="ECO:0000256" key="2">
    <source>
        <dbReference type="ARBA" id="ARBA00023015"/>
    </source>
</evidence>
<organism evidence="5 6">
    <name type="scientific">Anaerocolumna xylanovorans DSM 12503</name>
    <dbReference type="NCBI Taxonomy" id="1121345"/>
    <lineage>
        <taxon>Bacteria</taxon>
        <taxon>Bacillati</taxon>
        <taxon>Bacillota</taxon>
        <taxon>Clostridia</taxon>
        <taxon>Lachnospirales</taxon>
        <taxon>Lachnospiraceae</taxon>
        <taxon>Anaerocolumna</taxon>
    </lineage>
</organism>
<dbReference type="Gene3D" id="1.10.4040.10">
    <property type="entry name" value="Penicillinase repressor domain"/>
    <property type="match status" value="1"/>
</dbReference>
<protein>
    <submittedName>
        <fullName evidence="5">Predicted transcriptional regulator</fullName>
    </submittedName>
</protein>
<dbReference type="InterPro" id="IPR036388">
    <property type="entry name" value="WH-like_DNA-bd_sf"/>
</dbReference>